<keyword evidence="1" id="KW-0175">Coiled coil</keyword>
<feature type="region of interest" description="Disordered" evidence="2">
    <location>
        <begin position="481"/>
        <end position="523"/>
    </location>
</feature>
<comment type="caution">
    <text evidence="3">The sequence shown here is derived from an EMBL/GenBank/DDBJ whole genome shotgun (WGS) entry which is preliminary data.</text>
</comment>
<organism evidence="3 4">
    <name type="scientific">Perkinsus olseni</name>
    <name type="common">Perkinsus atlanticus</name>
    <dbReference type="NCBI Taxonomy" id="32597"/>
    <lineage>
        <taxon>Eukaryota</taxon>
        <taxon>Sar</taxon>
        <taxon>Alveolata</taxon>
        <taxon>Perkinsozoa</taxon>
        <taxon>Perkinsea</taxon>
        <taxon>Perkinsida</taxon>
        <taxon>Perkinsidae</taxon>
        <taxon>Perkinsus</taxon>
    </lineage>
</organism>
<feature type="non-terminal residue" evidence="3">
    <location>
        <position position="1"/>
    </location>
</feature>
<evidence type="ECO:0000313" key="4">
    <source>
        <dbReference type="Proteomes" id="UP000570595"/>
    </source>
</evidence>
<evidence type="ECO:0000313" key="3">
    <source>
        <dbReference type="EMBL" id="KAF4649810.1"/>
    </source>
</evidence>
<sequence length="689" mass="77300">NTIVRGEVRIISLSDEYDGPITLMMAAEKEEGYYHHHVLASTSNKRTERWVKLDKLGIILPTSPVDGGGGGVGDNTLPDEHYVNDLVEEANITQRFSRTYHTHRRTSRWVVVLRLDGGEVYQEEEEEVEGATAPTTMQYMVVGTSSPPASWCMAYLHHACQEAELEVNKMTIECEMAKCVRAMAALRNRHQQLGTTLEQVKLHRGPRHSGYREDRARLRDQMSNIERKMHDGRAEFDTLKGKREKCITGLRRLKYIIHEYKGPLLEAYLQHTSSLPVNADHGDGEQGRYGIMLSRDAPTRAVTALPALDPHYDVTPLYDDIDDDHHQDDDGSIGEKPLDPSPDPTRDEEEEVHSTTNPTTPAAVGADFSIVGKWRSQYANNIEVKEDGMVTMTILGREIRATLLKEEEQQQEQQGLLLDDAPHLVTPDDNTVIPSSSNDNHHHHEDGLTSSLLGHGDDGLTRPARPRTRPFASSLEIIFHTQNTQWPPPSQENDDVASDVTEMERDAPLSSSSSSQRQYDDDDVWTPPSNWNRALDELDGILTSVDNDLGYVVHISQLLMDILQQHYYYHSNVNEHDNSAIARNNEVVHIDKTMVLVVEGDDRVSDPTGEMPAILPTRIREHTTITTTTTTRRPVIIIHYANIVIKDSSHIILVIDMDAVITVIHDHPTTTTTAAAGGGAQDEVDEPWM</sequence>
<feature type="region of interest" description="Disordered" evidence="2">
    <location>
        <begin position="429"/>
        <end position="467"/>
    </location>
</feature>
<dbReference type="Proteomes" id="UP000570595">
    <property type="component" value="Unassembled WGS sequence"/>
</dbReference>
<feature type="region of interest" description="Disordered" evidence="2">
    <location>
        <begin position="315"/>
        <end position="364"/>
    </location>
</feature>
<name>A0A7J6KRW9_PEROL</name>
<dbReference type="EMBL" id="JABAHT010001201">
    <property type="protein sequence ID" value="KAF4649810.1"/>
    <property type="molecule type" value="Genomic_DNA"/>
</dbReference>
<gene>
    <name evidence="3" type="ORF">FOZ61_000966</name>
</gene>
<feature type="coiled-coil region" evidence="1">
    <location>
        <begin position="208"/>
        <end position="235"/>
    </location>
</feature>
<proteinExistence type="predicted"/>
<protein>
    <submittedName>
        <fullName evidence="3">Uncharacterized protein</fullName>
    </submittedName>
</protein>
<reference evidence="3 4" key="1">
    <citation type="submission" date="2020-04" db="EMBL/GenBank/DDBJ databases">
        <title>Perkinsus olseni comparative genomics.</title>
        <authorList>
            <person name="Bogema D.R."/>
        </authorList>
    </citation>
    <scope>NUCLEOTIDE SEQUENCE [LARGE SCALE GENOMIC DNA]</scope>
    <source>
        <strain evidence="3">ATCC PRA-179</strain>
    </source>
</reference>
<accession>A0A7J6KRW9</accession>
<evidence type="ECO:0000256" key="1">
    <source>
        <dbReference type="SAM" id="Coils"/>
    </source>
</evidence>
<evidence type="ECO:0000256" key="2">
    <source>
        <dbReference type="SAM" id="MobiDB-lite"/>
    </source>
</evidence>
<feature type="compositionally biased region" description="Polar residues" evidence="2">
    <location>
        <begin position="429"/>
        <end position="438"/>
    </location>
</feature>
<dbReference type="AlphaFoldDB" id="A0A7J6KRW9"/>